<protein>
    <recommendedName>
        <fullName evidence="3">HNH endonuclease</fullName>
    </recommendedName>
</protein>
<name>A0A1M7T744_9BRAD</name>
<keyword evidence="2" id="KW-1185">Reference proteome</keyword>
<accession>A0A1M7T744</accession>
<dbReference type="AlphaFoldDB" id="A0A1M7T744"/>
<evidence type="ECO:0000313" key="1">
    <source>
        <dbReference type="EMBL" id="SHN66560.1"/>
    </source>
</evidence>
<evidence type="ECO:0008006" key="3">
    <source>
        <dbReference type="Google" id="ProtNLM"/>
    </source>
</evidence>
<reference evidence="2" key="1">
    <citation type="submission" date="2016-11" db="EMBL/GenBank/DDBJ databases">
        <authorList>
            <person name="Varghese N."/>
            <person name="Submissions S."/>
        </authorList>
    </citation>
    <scope>NUCLEOTIDE SEQUENCE [LARGE SCALE GENOMIC DNA]</scope>
    <source>
        <strain evidence="2">GAS401</strain>
    </source>
</reference>
<dbReference type="EMBL" id="LT670849">
    <property type="protein sequence ID" value="SHN66560.1"/>
    <property type="molecule type" value="Genomic_DNA"/>
</dbReference>
<sequence length="207" mass="23894">MTRRLRIPYSKTEMQWLAANCTLVISDYHREFCVRFDRSDVSAVSLKNLRKHKGWKTGRNGRFTTEPPTHPNSAAARFKKDHRIGAAALKYRPIGSERLTYDGYPERKVHDGLPRRKQWQLIHVLNWEQRNGPIPAGFALKCKGDKANPDPSNWDLIPRSMLPRLNGRHGRKYDEAPSILKPTIMAVVKLEDSLRRSRRDTGVDDRG</sequence>
<proteinExistence type="predicted"/>
<gene>
    <name evidence="1" type="ORF">SAMN05444170_0988</name>
</gene>
<evidence type="ECO:0000313" key="2">
    <source>
        <dbReference type="Proteomes" id="UP000184096"/>
    </source>
</evidence>
<dbReference type="Proteomes" id="UP000184096">
    <property type="component" value="Chromosome I"/>
</dbReference>
<organism evidence="1 2">
    <name type="scientific">Bradyrhizobium erythrophlei</name>
    <dbReference type="NCBI Taxonomy" id="1437360"/>
    <lineage>
        <taxon>Bacteria</taxon>
        <taxon>Pseudomonadati</taxon>
        <taxon>Pseudomonadota</taxon>
        <taxon>Alphaproteobacteria</taxon>
        <taxon>Hyphomicrobiales</taxon>
        <taxon>Nitrobacteraceae</taxon>
        <taxon>Bradyrhizobium</taxon>
    </lineage>
</organism>